<evidence type="ECO:0000313" key="3">
    <source>
        <dbReference type="Proteomes" id="UP000239560"/>
    </source>
</evidence>
<feature type="compositionally biased region" description="Low complexity" evidence="1">
    <location>
        <begin position="862"/>
        <end position="888"/>
    </location>
</feature>
<gene>
    <name evidence="2" type="ORF">AAT19DRAFT_13661</name>
</gene>
<name>A0A2T0ACA3_RHOTO</name>
<feature type="compositionally biased region" description="Basic and acidic residues" evidence="1">
    <location>
        <begin position="102"/>
        <end position="118"/>
    </location>
</feature>
<feature type="region of interest" description="Disordered" evidence="1">
    <location>
        <begin position="625"/>
        <end position="649"/>
    </location>
</feature>
<feature type="region of interest" description="Disordered" evidence="1">
    <location>
        <begin position="1"/>
        <end position="23"/>
    </location>
</feature>
<comment type="caution">
    <text evidence="2">The sequence shown here is derived from an EMBL/GenBank/DDBJ whole genome shotgun (WGS) entry which is preliminary data.</text>
</comment>
<evidence type="ECO:0000256" key="1">
    <source>
        <dbReference type="SAM" id="MobiDB-lite"/>
    </source>
</evidence>
<sequence length="1409" mass="152828">MDAIAPPTQLAGPPTSPATTTAPHRLKAVPSSRAGVADVPLSPTGQKRFYSVHDGLLAFGAKKFGSVDEIEDEVLREQEEEEKRLAAEAAAEAGDGTFGTDPHLDSRPRSPDSEDEVTRMLVPPRRTALADPDTKVPIVARDTAGAQKGADFNLYGFNGVDSGQNGLEGDVGMQNDLEAEEDEQDKDVDGLLAEEEDLQMVPNVRPALSLERRTQDATAVKGLNGRSGKKRGKKRKMETTDSEADQTSRVNHVTLFLQDWRNNVSKLHPPHVWYTKYTKGVSAASDVPNPSSSASLDNFIGKKPSLVVLDPSTSRGSGTLSTSPRPTDLIGCTVTLTLPDSTTRTFSTPNIHASRRAARRTVFALAYESGVREEAARMRAELGWDAEAQEEKAEKERVRKLKGGERPWEALKAEQERWMAEPMKWRFETEELNSVHSCVLTVPISPSSPPLVFTTSQTFRSHREAKDAAARLALEADVPAQYEQAFKQRLSRDSGGYIQFGEITVADAAVADRHVEEEADEDGSERDGPLDSIALLNREVRAAFGGLKGWLDWKHKHAEDSTPQKTQLGATLTVIFPVTTAHPQPPPPFTVSVPPHYHTKHHARLACIAAAFREGLVGRLEPYKRDREEEKRKAQEERKKRDEERRAERERGVFEMPRAGTVKYEDLVRLENPSAYLNTCAQQWTGNGSPLKFAYTIQPVEGSIVKQYGCTVTVFVNIGLSKSYAVDPSPEMTTRRAAKDAAVRLALKEHVLDLLMPAGFDPDKPLAMKRDVTEDAWAPKEPSSHPPSCVSAFNSDGLAGPLKPRDERILHFEGSIDATHGPAAVPSVVTADEAVEAVEESAFTPLPFEPFVAESEVDSGIAPAQAGTSSTSPATAAATSKKTNARSAQSPAIAAPFLATPPSARPSSTNAVVPEDALPGLKESAVHQLDKLCIARLGFGYLPEYVVRQSPETGLFAASVRIPLQASPLIESPFALHSSRPIMQQVVTFAVDFIYWWRTPAQEAVANLALTSDIVAECASKGTASATTAALNAANESQMDPQPVARPFVSIVEEEAPAAPAIADAQQVGGPPDPPSKKRDCPDPAEAVRPTTTREDSQEHVAKRAKLDVEVEKDVGEVQAEVAAAEGTMADETVNGGEGGSVEVLRLGCREILGAEAKVEPLYKSISEGSLFGATVIVPLDKRASDSRAFSLPALYASPDEAYEAIARIALQAGILDLLDSRVRPKVKPASSAKDRREGRGGKKQAIVQRTEEEQAALRRASYGGFGAATAYQLGKMRAEAEMEKTLVEEESRAPEPKEEATKEVSIEVEGNPLLLGLPVETKEEKVQGEAMKSLKAYFESRSLSLPTIHREPSTVPGKTTDRIRIWLIHEGLRFELPAAHPSKAEEKLASKVLKYLKEQEEATKKAAA</sequence>
<feature type="region of interest" description="Disordered" evidence="1">
    <location>
        <begin position="1226"/>
        <end position="1251"/>
    </location>
</feature>
<reference evidence="2 3" key="1">
    <citation type="journal article" date="2018" name="Elife">
        <title>Functional genomics of lipid metabolism in the oleaginous yeast Rhodosporidium toruloides.</title>
        <authorList>
            <person name="Coradetti S.T."/>
            <person name="Pinel D."/>
            <person name="Geiselman G."/>
            <person name="Ito M."/>
            <person name="Mondo S."/>
            <person name="Reilly M.C."/>
            <person name="Cheng Y.F."/>
            <person name="Bauer S."/>
            <person name="Grigoriev I."/>
            <person name="Gladden J.M."/>
            <person name="Simmons B.A."/>
            <person name="Brem R."/>
            <person name="Arkin A.P."/>
            <person name="Skerker J.M."/>
        </authorList>
    </citation>
    <scope>NUCLEOTIDE SEQUENCE [LARGE SCALE GENOMIC DNA]</scope>
    <source>
        <strain evidence="2 3">NBRC 0880</strain>
    </source>
</reference>
<feature type="compositionally biased region" description="Basic and acidic residues" evidence="1">
    <location>
        <begin position="77"/>
        <end position="86"/>
    </location>
</feature>
<feature type="region of interest" description="Disordered" evidence="1">
    <location>
        <begin position="28"/>
        <end position="47"/>
    </location>
</feature>
<evidence type="ECO:0000313" key="2">
    <source>
        <dbReference type="EMBL" id="PRQ75604.1"/>
    </source>
</evidence>
<feature type="region of interest" description="Disordered" evidence="1">
    <location>
        <begin position="859"/>
        <end position="889"/>
    </location>
</feature>
<evidence type="ECO:0008006" key="4">
    <source>
        <dbReference type="Google" id="ProtNLM"/>
    </source>
</evidence>
<dbReference type="Proteomes" id="UP000239560">
    <property type="component" value="Unassembled WGS sequence"/>
</dbReference>
<feature type="region of interest" description="Disordered" evidence="1">
    <location>
        <begin position="77"/>
        <end position="118"/>
    </location>
</feature>
<dbReference type="EMBL" id="LCTV02000004">
    <property type="protein sequence ID" value="PRQ75604.1"/>
    <property type="molecule type" value="Genomic_DNA"/>
</dbReference>
<proteinExistence type="predicted"/>
<feature type="region of interest" description="Disordered" evidence="1">
    <location>
        <begin position="1060"/>
        <end position="1100"/>
    </location>
</feature>
<feature type="region of interest" description="Disordered" evidence="1">
    <location>
        <begin position="217"/>
        <end position="246"/>
    </location>
</feature>
<protein>
    <recommendedName>
        <fullName evidence="4">Proteophosphoglycan ppg4</fullName>
    </recommendedName>
</protein>
<feature type="compositionally biased region" description="Basic residues" evidence="1">
    <location>
        <begin position="227"/>
        <end position="236"/>
    </location>
</feature>
<accession>A0A2T0ACA3</accession>
<organism evidence="2 3">
    <name type="scientific">Rhodotorula toruloides</name>
    <name type="common">Yeast</name>
    <name type="synonym">Rhodosporidium toruloides</name>
    <dbReference type="NCBI Taxonomy" id="5286"/>
    <lineage>
        <taxon>Eukaryota</taxon>
        <taxon>Fungi</taxon>
        <taxon>Dikarya</taxon>
        <taxon>Basidiomycota</taxon>
        <taxon>Pucciniomycotina</taxon>
        <taxon>Microbotryomycetes</taxon>
        <taxon>Sporidiobolales</taxon>
        <taxon>Sporidiobolaceae</taxon>
        <taxon>Rhodotorula</taxon>
    </lineage>
</organism>
<dbReference type="OrthoDB" id="2527312at2759"/>